<proteinExistence type="predicted"/>
<keyword evidence="3" id="KW-1185">Reference proteome</keyword>
<evidence type="ECO:0000313" key="3">
    <source>
        <dbReference type="Proteomes" id="UP000006038"/>
    </source>
</evidence>
<evidence type="ECO:0000313" key="2">
    <source>
        <dbReference type="EnsemblPlants" id="OB05G15690.1"/>
    </source>
</evidence>
<dbReference type="EnsemblPlants" id="OB05G15690.1">
    <property type="protein sequence ID" value="OB05G15690.1"/>
    <property type="gene ID" value="OB05G15690"/>
</dbReference>
<dbReference type="Proteomes" id="UP000006038">
    <property type="component" value="Chromosome 5"/>
</dbReference>
<sequence>SIETKQHESQSIPNKFLSKHILSSKVPTNIDPQIFLKFTPLHLHMNRTNRKSPRTESSAGHAQARTEGADFTGSCAAVPDRSSPINPSCSNPSFVRSTDRPAFNYSSINPSSQPHR</sequence>
<dbReference type="Gramene" id="OB05G15690.1">
    <property type="protein sequence ID" value="OB05G15690.1"/>
    <property type="gene ID" value="OB05G15690"/>
</dbReference>
<dbReference type="AlphaFoldDB" id="J3M4P5"/>
<evidence type="ECO:0000256" key="1">
    <source>
        <dbReference type="SAM" id="MobiDB-lite"/>
    </source>
</evidence>
<feature type="compositionally biased region" description="Polar residues" evidence="1">
    <location>
        <begin position="104"/>
        <end position="116"/>
    </location>
</feature>
<reference evidence="2" key="2">
    <citation type="submission" date="2013-04" db="UniProtKB">
        <authorList>
            <consortium name="EnsemblPlants"/>
        </authorList>
    </citation>
    <scope>IDENTIFICATION</scope>
</reference>
<name>J3M4P5_ORYBR</name>
<protein>
    <submittedName>
        <fullName evidence="2">Uncharacterized protein</fullName>
    </submittedName>
</protein>
<organism evidence="2">
    <name type="scientific">Oryza brachyantha</name>
    <name type="common">malo sina</name>
    <dbReference type="NCBI Taxonomy" id="4533"/>
    <lineage>
        <taxon>Eukaryota</taxon>
        <taxon>Viridiplantae</taxon>
        <taxon>Streptophyta</taxon>
        <taxon>Embryophyta</taxon>
        <taxon>Tracheophyta</taxon>
        <taxon>Spermatophyta</taxon>
        <taxon>Magnoliopsida</taxon>
        <taxon>Liliopsida</taxon>
        <taxon>Poales</taxon>
        <taxon>Poaceae</taxon>
        <taxon>BOP clade</taxon>
        <taxon>Oryzoideae</taxon>
        <taxon>Oryzeae</taxon>
        <taxon>Oryzinae</taxon>
        <taxon>Oryza</taxon>
    </lineage>
</organism>
<feature type="compositionally biased region" description="Low complexity" evidence="1">
    <location>
        <begin position="82"/>
        <end position="93"/>
    </location>
</feature>
<dbReference type="HOGENOM" id="CLU_2103144_0_0_1"/>
<feature type="region of interest" description="Disordered" evidence="1">
    <location>
        <begin position="45"/>
        <end position="116"/>
    </location>
</feature>
<reference evidence="2" key="1">
    <citation type="journal article" date="2013" name="Nat. Commun.">
        <title>Whole-genome sequencing of Oryza brachyantha reveals mechanisms underlying Oryza genome evolution.</title>
        <authorList>
            <person name="Chen J."/>
            <person name="Huang Q."/>
            <person name="Gao D."/>
            <person name="Wang J."/>
            <person name="Lang Y."/>
            <person name="Liu T."/>
            <person name="Li B."/>
            <person name="Bai Z."/>
            <person name="Luis Goicoechea J."/>
            <person name="Liang C."/>
            <person name="Chen C."/>
            <person name="Zhang W."/>
            <person name="Sun S."/>
            <person name="Liao Y."/>
            <person name="Zhang X."/>
            <person name="Yang L."/>
            <person name="Song C."/>
            <person name="Wang M."/>
            <person name="Shi J."/>
            <person name="Liu G."/>
            <person name="Liu J."/>
            <person name="Zhou H."/>
            <person name="Zhou W."/>
            <person name="Yu Q."/>
            <person name="An N."/>
            <person name="Chen Y."/>
            <person name="Cai Q."/>
            <person name="Wang B."/>
            <person name="Liu B."/>
            <person name="Min J."/>
            <person name="Huang Y."/>
            <person name="Wu H."/>
            <person name="Li Z."/>
            <person name="Zhang Y."/>
            <person name="Yin Y."/>
            <person name="Song W."/>
            <person name="Jiang J."/>
            <person name="Jackson S.A."/>
            <person name="Wing R.A."/>
            <person name="Wang J."/>
            <person name="Chen M."/>
        </authorList>
    </citation>
    <scope>NUCLEOTIDE SEQUENCE [LARGE SCALE GENOMIC DNA]</scope>
    <source>
        <strain evidence="2">cv. IRGC 101232</strain>
    </source>
</reference>
<accession>J3M4P5</accession>